<dbReference type="Proteomes" id="UP001303889">
    <property type="component" value="Unassembled WGS sequence"/>
</dbReference>
<gene>
    <name evidence="7" type="ORF">C8A05DRAFT_47718</name>
</gene>
<keyword evidence="2" id="KW-0132">Cell division</keyword>
<dbReference type="EMBL" id="MU856073">
    <property type="protein sequence ID" value="KAK3897768.1"/>
    <property type="molecule type" value="Genomic_DNA"/>
</dbReference>
<name>A0AAN6RPK5_9PEZI</name>
<dbReference type="GO" id="GO:0034399">
    <property type="term" value="C:nuclear periphery"/>
    <property type="evidence" value="ECO:0007669"/>
    <property type="project" value="TreeGrafter"/>
</dbReference>
<evidence type="ECO:0000256" key="1">
    <source>
        <dbReference type="ARBA" id="ARBA00016067"/>
    </source>
</evidence>
<evidence type="ECO:0000256" key="3">
    <source>
        <dbReference type="ARBA" id="ARBA00022776"/>
    </source>
</evidence>
<evidence type="ECO:0000256" key="4">
    <source>
        <dbReference type="ARBA" id="ARBA00022786"/>
    </source>
</evidence>
<evidence type="ECO:0000256" key="2">
    <source>
        <dbReference type="ARBA" id="ARBA00022618"/>
    </source>
</evidence>
<reference evidence="7" key="1">
    <citation type="journal article" date="2023" name="Mol. Phylogenet. Evol.">
        <title>Genome-scale phylogeny and comparative genomics of the fungal order Sordariales.</title>
        <authorList>
            <person name="Hensen N."/>
            <person name="Bonometti L."/>
            <person name="Westerberg I."/>
            <person name="Brannstrom I.O."/>
            <person name="Guillou S."/>
            <person name="Cros-Aarteil S."/>
            <person name="Calhoun S."/>
            <person name="Haridas S."/>
            <person name="Kuo A."/>
            <person name="Mondo S."/>
            <person name="Pangilinan J."/>
            <person name="Riley R."/>
            <person name="LaButti K."/>
            <person name="Andreopoulos B."/>
            <person name="Lipzen A."/>
            <person name="Chen C."/>
            <person name="Yan M."/>
            <person name="Daum C."/>
            <person name="Ng V."/>
            <person name="Clum A."/>
            <person name="Steindorff A."/>
            <person name="Ohm R.A."/>
            <person name="Martin F."/>
            <person name="Silar P."/>
            <person name="Natvig D.O."/>
            <person name="Lalanne C."/>
            <person name="Gautier V."/>
            <person name="Ament-Velasquez S.L."/>
            <person name="Kruys A."/>
            <person name="Hutchinson M.I."/>
            <person name="Powell A.J."/>
            <person name="Barry K."/>
            <person name="Miller A.N."/>
            <person name="Grigoriev I.V."/>
            <person name="Debuchy R."/>
            <person name="Gladieux P."/>
            <person name="Hiltunen Thoren M."/>
            <person name="Johannesson H."/>
        </authorList>
    </citation>
    <scope>NUCLEOTIDE SEQUENCE</scope>
    <source>
        <strain evidence="7">CBS 103.79</strain>
    </source>
</reference>
<dbReference type="GO" id="GO:0031145">
    <property type="term" value="P:anaphase-promoting complex-dependent catabolic process"/>
    <property type="evidence" value="ECO:0007669"/>
    <property type="project" value="InterPro"/>
</dbReference>
<dbReference type="AlphaFoldDB" id="A0AAN6RPK5"/>
<dbReference type="InterPro" id="IPR024790">
    <property type="entry name" value="APC4_long_dom"/>
</dbReference>
<accession>A0AAN6RPK5</accession>
<evidence type="ECO:0000313" key="7">
    <source>
        <dbReference type="EMBL" id="KAK3897768.1"/>
    </source>
</evidence>
<evidence type="ECO:0000313" key="8">
    <source>
        <dbReference type="Proteomes" id="UP001303889"/>
    </source>
</evidence>
<protein>
    <recommendedName>
        <fullName evidence="1">Anaphase-promoting complex subunit 4</fullName>
    </recommendedName>
</protein>
<keyword evidence="5" id="KW-0131">Cell cycle</keyword>
<reference evidence="7" key="2">
    <citation type="submission" date="2023-05" db="EMBL/GenBank/DDBJ databases">
        <authorList>
            <consortium name="Lawrence Berkeley National Laboratory"/>
            <person name="Steindorff A."/>
            <person name="Hensen N."/>
            <person name="Bonometti L."/>
            <person name="Westerberg I."/>
            <person name="Brannstrom I.O."/>
            <person name="Guillou S."/>
            <person name="Cros-Aarteil S."/>
            <person name="Calhoun S."/>
            <person name="Haridas S."/>
            <person name="Kuo A."/>
            <person name="Mondo S."/>
            <person name="Pangilinan J."/>
            <person name="Riley R."/>
            <person name="Labutti K."/>
            <person name="Andreopoulos B."/>
            <person name="Lipzen A."/>
            <person name="Chen C."/>
            <person name="Yanf M."/>
            <person name="Daum C."/>
            <person name="Ng V."/>
            <person name="Clum A."/>
            <person name="Ohm R."/>
            <person name="Martin F."/>
            <person name="Silar P."/>
            <person name="Natvig D."/>
            <person name="Lalanne C."/>
            <person name="Gautier V."/>
            <person name="Ament-Velasquez S.L."/>
            <person name="Kruys A."/>
            <person name="Hutchinson M.I."/>
            <person name="Powell A.J."/>
            <person name="Barry K."/>
            <person name="Miller A.N."/>
            <person name="Grigoriev I.V."/>
            <person name="Debuchy R."/>
            <person name="Gladieux P."/>
            <person name="Thoren M.H."/>
            <person name="Johannesson H."/>
        </authorList>
    </citation>
    <scope>NUCLEOTIDE SEQUENCE</scope>
    <source>
        <strain evidence="7">CBS 103.79</strain>
    </source>
</reference>
<dbReference type="PANTHER" id="PTHR13260:SF0">
    <property type="entry name" value="ANAPHASE-PROMOTING COMPLEX SUBUNIT 4"/>
    <property type="match status" value="1"/>
</dbReference>
<dbReference type="Pfam" id="PF12896">
    <property type="entry name" value="ANAPC4"/>
    <property type="match status" value="1"/>
</dbReference>
<keyword evidence="3" id="KW-0498">Mitosis</keyword>
<dbReference type="GO" id="GO:0005680">
    <property type="term" value="C:anaphase-promoting complex"/>
    <property type="evidence" value="ECO:0007669"/>
    <property type="project" value="InterPro"/>
</dbReference>
<sequence>MFLFSSAASLDAVFRQCTAEESDDINVMVVGTADGGIHLTIYDSFSIGTVRHSPRGDRVFQLCGHSSHPDASAHMLLLRPQDGNGTTLHLVPMNLTFLDHAPINLSLLASKTTMLENLLRYLRQTQAHMVSEWKSTRELPARFMAGITDDLKKMPNGEMTVVQALYHTVVTGHVLDPVKEWLVDTLGERGHKRWEKAVVGGLTSLRGLVHENFIPALERCGVILSRLLGLARFHGAEENIGFDEPQISKLIDIVSCLMMVAHKVLTTVMDELEHFNSFSGWLRLETDKQASSSLSEELSEKEATMDHPKVLSYIQHYLASSPLALYFDEVGKEDYINDHKMIEPGRPLMDLLDKQLQEYEAGRPFMKVLPRIGFLANYLTSRANAVFQGIADAEKQGVRFGQATEVSFGVKIWKHDLWMSPPGKTDKHKSMSIVPTFYFGLPTLTRYVVYLIRSDIPLGEGQANSPSTTACGIGLPENVTVVDFKFLDESLLVLIPEEPKSILLRVAYQSAHLPYQQYTKGQCPSGLLELDDAMRQGVAAGFVFTHEPTFTPIQMEVQRASKLRGEVTARVYLLGRDRAMYRTYQVPEDGGGDDREG</sequence>
<evidence type="ECO:0000259" key="6">
    <source>
        <dbReference type="Pfam" id="PF12896"/>
    </source>
</evidence>
<organism evidence="7 8">
    <name type="scientific">Staphylotrichum tortipilum</name>
    <dbReference type="NCBI Taxonomy" id="2831512"/>
    <lineage>
        <taxon>Eukaryota</taxon>
        <taxon>Fungi</taxon>
        <taxon>Dikarya</taxon>
        <taxon>Ascomycota</taxon>
        <taxon>Pezizomycotina</taxon>
        <taxon>Sordariomycetes</taxon>
        <taxon>Sordariomycetidae</taxon>
        <taxon>Sordariales</taxon>
        <taxon>Chaetomiaceae</taxon>
        <taxon>Staphylotrichum</taxon>
    </lineage>
</organism>
<comment type="caution">
    <text evidence="7">The sequence shown here is derived from an EMBL/GenBank/DDBJ whole genome shotgun (WGS) entry which is preliminary data.</text>
</comment>
<dbReference type="PANTHER" id="PTHR13260">
    <property type="entry name" value="ANAPHASE PROMOTING COMPLEX SUBUNIT 4 APC4"/>
    <property type="match status" value="1"/>
</dbReference>
<dbReference type="GO" id="GO:0051301">
    <property type="term" value="P:cell division"/>
    <property type="evidence" value="ECO:0007669"/>
    <property type="project" value="UniProtKB-KW"/>
</dbReference>
<evidence type="ECO:0000256" key="5">
    <source>
        <dbReference type="ARBA" id="ARBA00023306"/>
    </source>
</evidence>
<dbReference type="GO" id="GO:0070979">
    <property type="term" value="P:protein K11-linked ubiquitination"/>
    <property type="evidence" value="ECO:0007669"/>
    <property type="project" value="TreeGrafter"/>
</dbReference>
<keyword evidence="8" id="KW-1185">Reference proteome</keyword>
<dbReference type="InterPro" id="IPR024789">
    <property type="entry name" value="APC4"/>
</dbReference>
<proteinExistence type="predicted"/>
<feature type="domain" description="Anaphase-promoting complex subunit 4 long" evidence="6">
    <location>
        <begin position="89"/>
        <end position="291"/>
    </location>
</feature>
<keyword evidence="4" id="KW-0833">Ubl conjugation pathway</keyword>